<organism evidence="7 8">
    <name type="scientific">Cyphellophora europaea (strain CBS 101466)</name>
    <name type="common">Phialophora europaea</name>
    <dbReference type="NCBI Taxonomy" id="1220924"/>
    <lineage>
        <taxon>Eukaryota</taxon>
        <taxon>Fungi</taxon>
        <taxon>Dikarya</taxon>
        <taxon>Ascomycota</taxon>
        <taxon>Pezizomycotina</taxon>
        <taxon>Eurotiomycetes</taxon>
        <taxon>Chaetothyriomycetidae</taxon>
        <taxon>Chaetothyriales</taxon>
        <taxon>Cyphellophoraceae</taxon>
        <taxon>Cyphellophora</taxon>
    </lineage>
</organism>
<dbReference type="STRING" id="1220924.W2S401"/>
<dbReference type="OrthoDB" id="4205486at2759"/>
<evidence type="ECO:0008006" key="9">
    <source>
        <dbReference type="Google" id="ProtNLM"/>
    </source>
</evidence>
<dbReference type="RefSeq" id="XP_008715066.1">
    <property type="nucleotide sequence ID" value="XM_008716844.1"/>
</dbReference>
<feature type="region of interest" description="Disordered" evidence="5">
    <location>
        <begin position="1"/>
        <end position="43"/>
    </location>
</feature>
<evidence type="ECO:0000256" key="5">
    <source>
        <dbReference type="SAM" id="MobiDB-lite"/>
    </source>
</evidence>
<accession>W2S401</accession>
<keyword evidence="3 6" id="KW-1133">Transmembrane helix</keyword>
<keyword evidence="4 6" id="KW-0472">Membrane</keyword>
<feature type="compositionally biased region" description="Polar residues" evidence="5">
    <location>
        <begin position="7"/>
        <end position="42"/>
    </location>
</feature>
<keyword evidence="8" id="KW-1185">Reference proteome</keyword>
<protein>
    <recommendedName>
        <fullName evidence="9">Cytochrome oxidase c assembly-domain-containing protein</fullName>
    </recommendedName>
</protein>
<dbReference type="AlphaFoldDB" id="W2S401"/>
<keyword evidence="2 6" id="KW-0812">Transmembrane</keyword>
<dbReference type="GeneID" id="19969828"/>
<evidence type="ECO:0000256" key="2">
    <source>
        <dbReference type="ARBA" id="ARBA00022692"/>
    </source>
</evidence>
<dbReference type="eggNOG" id="ENOG502S3II">
    <property type="taxonomic scope" value="Eukaryota"/>
</dbReference>
<reference evidence="7 8" key="1">
    <citation type="submission" date="2013-03" db="EMBL/GenBank/DDBJ databases">
        <title>The Genome Sequence of Phialophora europaea CBS 101466.</title>
        <authorList>
            <consortium name="The Broad Institute Genomics Platform"/>
            <person name="Cuomo C."/>
            <person name="de Hoog S."/>
            <person name="Gorbushina A."/>
            <person name="Walker B."/>
            <person name="Young S.K."/>
            <person name="Zeng Q."/>
            <person name="Gargeya S."/>
            <person name="Fitzgerald M."/>
            <person name="Haas B."/>
            <person name="Abouelleil A."/>
            <person name="Allen A.W."/>
            <person name="Alvarado L."/>
            <person name="Arachchi H.M."/>
            <person name="Berlin A.M."/>
            <person name="Chapman S.B."/>
            <person name="Gainer-Dewar J."/>
            <person name="Goldberg J."/>
            <person name="Griggs A."/>
            <person name="Gujja S."/>
            <person name="Hansen M."/>
            <person name="Howarth C."/>
            <person name="Imamovic A."/>
            <person name="Ireland A."/>
            <person name="Larimer J."/>
            <person name="McCowan C."/>
            <person name="Murphy C."/>
            <person name="Pearson M."/>
            <person name="Poon T.W."/>
            <person name="Priest M."/>
            <person name="Roberts A."/>
            <person name="Saif S."/>
            <person name="Shea T."/>
            <person name="Sisk P."/>
            <person name="Sykes S."/>
            <person name="Wortman J."/>
            <person name="Nusbaum C."/>
            <person name="Birren B."/>
        </authorList>
    </citation>
    <scope>NUCLEOTIDE SEQUENCE [LARGE SCALE GENOMIC DNA]</scope>
    <source>
        <strain evidence="7 8">CBS 101466</strain>
    </source>
</reference>
<proteinExistence type="predicted"/>
<sequence length="294" mass="32024">MSRRQPSDTFTRFTSNSIHASQKPSSTAQMNGTAPASETPQQKVARLRAELRAQREGGQPSFGDRVVIGGRRWADRLHRGATFALLGFTGITAVVAVYGMFSLVTHSRRQKKAFIDSELDRLRAAQQAFLRGEADAEQLHLLEQERAGEEMAAKWKDDREKQKTRGLWQKAKGVFAGSGQDMGTETPEEAERRQQRKSGSRILEEAWVESDTKPAAVSKSTVAGVGYDSKGRPVPVNKIEKIVRTAESERRTGERVIEGQGAKGGLLDEVAGNAAAAATPNGSGSWFGWLGGKS</sequence>
<feature type="transmembrane region" description="Helical" evidence="6">
    <location>
        <begin position="81"/>
        <end position="101"/>
    </location>
</feature>
<dbReference type="Pfam" id="PF14880">
    <property type="entry name" value="COX14"/>
    <property type="match status" value="1"/>
</dbReference>
<dbReference type="HOGENOM" id="CLU_052684_1_1_1"/>
<feature type="region of interest" description="Disordered" evidence="5">
    <location>
        <begin position="176"/>
        <end position="203"/>
    </location>
</feature>
<name>W2S401_CYPE1</name>
<dbReference type="InterPro" id="IPR029208">
    <property type="entry name" value="COX14"/>
</dbReference>
<evidence type="ECO:0000313" key="7">
    <source>
        <dbReference type="EMBL" id="ETN43330.1"/>
    </source>
</evidence>
<evidence type="ECO:0000256" key="3">
    <source>
        <dbReference type="ARBA" id="ARBA00022989"/>
    </source>
</evidence>
<evidence type="ECO:0000313" key="8">
    <source>
        <dbReference type="Proteomes" id="UP000030752"/>
    </source>
</evidence>
<dbReference type="EMBL" id="KB822718">
    <property type="protein sequence ID" value="ETN43330.1"/>
    <property type="molecule type" value="Genomic_DNA"/>
</dbReference>
<dbReference type="InParanoid" id="W2S401"/>
<dbReference type="VEuPathDB" id="FungiDB:HMPREF1541_02489"/>
<evidence type="ECO:0000256" key="4">
    <source>
        <dbReference type="ARBA" id="ARBA00023136"/>
    </source>
</evidence>
<dbReference type="Proteomes" id="UP000030752">
    <property type="component" value="Unassembled WGS sequence"/>
</dbReference>
<evidence type="ECO:0000256" key="1">
    <source>
        <dbReference type="ARBA" id="ARBA00004167"/>
    </source>
</evidence>
<comment type="subcellular location">
    <subcellularLocation>
        <location evidence="1">Membrane</location>
        <topology evidence="1">Single-pass membrane protein</topology>
    </subcellularLocation>
</comment>
<evidence type="ECO:0000256" key="6">
    <source>
        <dbReference type="SAM" id="Phobius"/>
    </source>
</evidence>
<gene>
    <name evidence="7" type="ORF">HMPREF1541_02489</name>
</gene>
<dbReference type="GO" id="GO:0016020">
    <property type="term" value="C:membrane"/>
    <property type="evidence" value="ECO:0007669"/>
    <property type="project" value="UniProtKB-SubCell"/>
</dbReference>